<dbReference type="Pfam" id="PF00916">
    <property type="entry name" value="Sulfate_transp"/>
    <property type="match status" value="1"/>
</dbReference>
<evidence type="ECO:0000256" key="6">
    <source>
        <dbReference type="ARBA" id="ARBA00022989"/>
    </source>
</evidence>
<keyword evidence="7 9" id="KW-0472">Membrane</keyword>
<dbReference type="SMART" id="SM00100">
    <property type="entry name" value="cNMP"/>
    <property type="match status" value="1"/>
</dbReference>
<keyword evidence="4 9" id="KW-0812">Transmembrane</keyword>
<dbReference type="Gene3D" id="3.30.750.24">
    <property type="entry name" value="STAS domain"/>
    <property type="match status" value="1"/>
</dbReference>
<feature type="compositionally biased region" description="Polar residues" evidence="8">
    <location>
        <begin position="7"/>
        <end position="19"/>
    </location>
</feature>
<dbReference type="OMA" id="GMIMFPI"/>
<accession>A0A137PB48</accession>
<evidence type="ECO:0000256" key="7">
    <source>
        <dbReference type="ARBA" id="ARBA00023136"/>
    </source>
</evidence>
<evidence type="ECO:0000256" key="8">
    <source>
        <dbReference type="SAM" id="MobiDB-lite"/>
    </source>
</evidence>
<feature type="transmembrane region" description="Helical" evidence="9">
    <location>
        <begin position="446"/>
        <end position="467"/>
    </location>
</feature>
<feature type="transmembrane region" description="Helical" evidence="9">
    <location>
        <begin position="479"/>
        <end position="512"/>
    </location>
</feature>
<dbReference type="Pfam" id="PF01740">
    <property type="entry name" value="STAS"/>
    <property type="match status" value="1"/>
</dbReference>
<keyword evidence="13" id="KW-1185">Reference proteome</keyword>
<evidence type="ECO:0000256" key="5">
    <source>
        <dbReference type="ARBA" id="ARBA00022970"/>
    </source>
</evidence>
<feature type="transmembrane region" description="Helical" evidence="9">
    <location>
        <begin position="141"/>
        <end position="166"/>
    </location>
</feature>
<evidence type="ECO:0000256" key="2">
    <source>
        <dbReference type="ARBA" id="ARBA00022448"/>
    </source>
</evidence>
<evidence type="ECO:0000259" key="11">
    <source>
        <dbReference type="PROSITE" id="PS50801"/>
    </source>
</evidence>
<dbReference type="FunFam" id="3.30.750.24:FF:000012">
    <property type="entry name" value="Sulfate transporter family protein"/>
    <property type="match status" value="1"/>
</dbReference>
<feature type="transmembrane region" description="Helical" evidence="9">
    <location>
        <begin position="178"/>
        <end position="200"/>
    </location>
</feature>
<keyword evidence="5" id="KW-0029">Amino-acid transport</keyword>
<feature type="transmembrane region" description="Helical" evidence="9">
    <location>
        <begin position="532"/>
        <end position="565"/>
    </location>
</feature>
<dbReference type="Proteomes" id="UP000070444">
    <property type="component" value="Unassembled WGS sequence"/>
</dbReference>
<dbReference type="PANTHER" id="PTHR43310">
    <property type="entry name" value="SULFATE TRANSPORTER YBAR-RELATED"/>
    <property type="match status" value="1"/>
</dbReference>
<dbReference type="STRING" id="796925.A0A137PB48"/>
<dbReference type="PROSITE" id="PS50042">
    <property type="entry name" value="CNMP_BINDING_3"/>
    <property type="match status" value="1"/>
</dbReference>
<dbReference type="InterPro" id="IPR014710">
    <property type="entry name" value="RmlC-like_jellyroll"/>
</dbReference>
<protein>
    <recommendedName>
        <fullName evidence="14">Sulfate transporter family protein</fullName>
    </recommendedName>
</protein>
<evidence type="ECO:0008006" key="14">
    <source>
        <dbReference type="Google" id="ProtNLM"/>
    </source>
</evidence>
<dbReference type="GO" id="GO:0000329">
    <property type="term" value="C:fungal-type vacuole membrane"/>
    <property type="evidence" value="ECO:0007669"/>
    <property type="project" value="UniProtKB-ARBA"/>
</dbReference>
<dbReference type="Gene3D" id="2.60.120.10">
    <property type="entry name" value="Jelly Rolls"/>
    <property type="match status" value="1"/>
</dbReference>
<dbReference type="InterPro" id="IPR018490">
    <property type="entry name" value="cNMP-bd_dom_sf"/>
</dbReference>
<keyword evidence="2" id="KW-0813">Transport</keyword>
<feature type="transmembrane region" description="Helical" evidence="9">
    <location>
        <begin position="207"/>
        <end position="227"/>
    </location>
</feature>
<keyword evidence="6 9" id="KW-1133">Transmembrane helix</keyword>
<dbReference type="PANTHER" id="PTHR43310:SF4">
    <property type="entry name" value="AFR304WP"/>
    <property type="match status" value="1"/>
</dbReference>
<evidence type="ECO:0000256" key="9">
    <source>
        <dbReference type="SAM" id="Phobius"/>
    </source>
</evidence>
<organism evidence="12 13">
    <name type="scientific">Conidiobolus coronatus (strain ATCC 28846 / CBS 209.66 / NRRL 28638)</name>
    <name type="common">Delacroixia coronata</name>
    <dbReference type="NCBI Taxonomy" id="796925"/>
    <lineage>
        <taxon>Eukaryota</taxon>
        <taxon>Fungi</taxon>
        <taxon>Fungi incertae sedis</taxon>
        <taxon>Zoopagomycota</taxon>
        <taxon>Entomophthoromycotina</taxon>
        <taxon>Entomophthoromycetes</taxon>
        <taxon>Entomophthorales</taxon>
        <taxon>Ancylistaceae</taxon>
        <taxon>Conidiobolus</taxon>
    </lineage>
</organism>
<gene>
    <name evidence="12" type="ORF">CONCODRAFT_37201</name>
</gene>
<evidence type="ECO:0000313" key="13">
    <source>
        <dbReference type="Proteomes" id="UP000070444"/>
    </source>
</evidence>
<dbReference type="Pfam" id="PF00027">
    <property type="entry name" value="cNMP_binding"/>
    <property type="match status" value="1"/>
</dbReference>
<dbReference type="GO" id="GO:0034490">
    <property type="term" value="P:basic amino acid transmembrane import into vacuole"/>
    <property type="evidence" value="ECO:0007669"/>
    <property type="project" value="UniProtKB-ARBA"/>
</dbReference>
<feature type="domain" description="STAS" evidence="11">
    <location>
        <begin position="603"/>
        <end position="713"/>
    </location>
</feature>
<evidence type="ECO:0000259" key="10">
    <source>
        <dbReference type="PROSITE" id="PS50042"/>
    </source>
</evidence>
<dbReference type="InterPro" id="IPR036513">
    <property type="entry name" value="STAS_dom_sf"/>
</dbReference>
<feature type="transmembrane region" description="Helical" evidence="9">
    <location>
        <begin position="314"/>
        <end position="330"/>
    </location>
</feature>
<dbReference type="SUPFAM" id="SSF52091">
    <property type="entry name" value="SpoIIaa-like"/>
    <property type="match status" value="1"/>
</dbReference>
<dbReference type="EMBL" id="KQ964457">
    <property type="protein sequence ID" value="KXN72237.1"/>
    <property type="molecule type" value="Genomic_DNA"/>
</dbReference>
<dbReference type="PROSITE" id="PS50801">
    <property type="entry name" value="STAS"/>
    <property type="match status" value="1"/>
</dbReference>
<proteinExistence type="predicted"/>
<feature type="region of interest" description="Disordered" evidence="8">
    <location>
        <begin position="1"/>
        <end position="27"/>
    </location>
</feature>
<dbReference type="CDD" id="cd07042">
    <property type="entry name" value="STAS_SulP_like_sulfate_transporter"/>
    <property type="match status" value="1"/>
</dbReference>
<dbReference type="InterPro" id="IPR011547">
    <property type="entry name" value="SLC26A/SulP_dom"/>
</dbReference>
<evidence type="ECO:0000256" key="1">
    <source>
        <dbReference type="ARBA" id="ARBA00004128"/>
    </source>
</evidence>
<feature type="transmembrane region" description="Helical" evidence="9">
    <location>
        <begin position="239"/>
        <end position="259"/>
    </location>
</feature>
<dbReference type="OrthoDB" id="409725at2759"/>
<reference evidence="12 13" key="1">
    <citation type="journal article" date="2015" name="Genome Biol. Evol.">
        <title>Phylogenomic analyses indicate that early fungi evolved digesting cell walls of algal ancestors of land plants.</title>
        <authorList>
            <person name="Chang Y."/>
            <person name="Wang S."/>
            <person name="Sekimoto S."/>
            <person name="Aerts A.L."/>
            <person name="Choi C."/>
            <person name="Clum A."/>
            <person name="LaButti K.M."/>
            <person name="Lindquist E.A."/>
            <person name="Yee Ngan C."/>
            <person name="Ohm R.A."/>
            <person name="Salamov A.A."/>
            <person name="Grigoriev I.V."/>
            <person name="Spatafora J.W."/>
            <person name="Berbee M.L."/>
        </authorList>
    </citation>
    <scope>NUCLEOTIDE SEQUENCE [LARGE SCALE GENOMIC DNA]</scope>
    <source>
        <strain evidence="12 13">NRRL 28638</strain>
    </source>
</reference>
<feature type="transmembrane region" description="Helical" evidence="9">
    <location>
        <begin position="271"/>
        <end position="289"/>
    </location>
</feature>
<evidence type="ECO:0000313" key="12">
    <source>
        <dbReference type="EMBL" id="KXN72237.1"/>
    </source>
</evidence>
<dbReference type="CDD" id="cd00038">
    <property type="entry name" value="CAP_ED"/>
    <property type="match status" value="1"/>
</dbReference>
<dbReference type="InterPro" id="IPR002645">
    <property type="entry name" value="STAS_dom"/>
</dbReference>
<comment type="subcellular location">
    <subcellularLocation>
        <location evidence="1">Vacuole membrane</location>
        <topology evidence="1">Multi-pass membrane protein</topology>
    </subcellularLocation>
</comment>
<dbReference type="InterPro" id="IPR000595">
    <property type="entry name" value="cNMP-bd_dom"/>
</dbReference>
<dbReference type="SUPFAM" id="SSF51206">
    <property type="entry name" value="cAMP-binding domain-like"/>
    <property type="match status" value="1"/>
</dbReference>
<dbReference type="AlphaFoldDB" id="A0A137PB48"/>
<name>A0A137PB48_CONC2</name>
<keyword evidence="3" id="KW-0926">Vacuole</keyword>
<feature type="domain" description="Cyclic nucleotide-binding" evidence="10">
    <location>
        <begin position="783"/>
        <end position="892"/>
    </location>
</feature>
<evidence type="ECO:0000256" key="4">
    <source>
        <dbReference type="ARBA" id="ARBA00022692"/>
    </source>
</evidence>
<evidence type="ECO:0000256" key="3">
    <source>
        <dbReference type="ARBA" id="ARBA00022554"/>
    </source>
</evidence>
<sequence length="926" mass="101480">MALNDFELNNSFSPSQDNSFLPGKDFPSSLASGGGDVNNPILNHKQSYSSNLSGFGAGGYSAAGADFDETGSIGGASDYSDLPNTRYGGYINSPSLPVIGEDSIHEGKGLATESTPLVHHGKDIEANAPIKPTFVLRIIKLLPTVALGMILNVLWAVSSGMIIFPVHLTPFKDFGPDGISNFLITTIISQLVFSLGGSVFECGVGGFMLEVVPFLHIMVDIIIESVGKTNPEQIIPTTLVSYALGTIFTGIVFMCLGKFRLGYLVGFFPRHILVGCIGGVGVFLFQTSIEIMTRTQLSFSDISTWLRLFDSDKLPRWAAAFFIAFVLKMIQRKVDAPTLMPMFFSCIPVVFFAVVFLFNIPIATLRDQGWLFPIQEQSKPFYDMYLQFNFANTSWSTIPKVFPTILALTFFGVLHVPINVPALAVSTKNDTYDINKELVAHGYSNLLSGFAGSLQNYLIYSSSVLFYKSDGNDRLAGIMVGLLTIVAWMVGPSIITYVPTLVVGSLLAYLGVELVKEAAVETYGVMNNLDYFTILIIMAVMATFGFVEGIFVGIGAACLFFVFIYSSRTSIRSSYSGLAAKSTVRRPQRQREFLDKVSSQIHVLKLQGYMFFGTIGQVESKIKSLLDHAQWTSGPIRFLVLDMGLVNGVDFSAAEAFIRIQRLLASRGIHLVICEVEAESEVGRALRAVGVWGSDMASAIHNFSTVNDALEWCENTLLSVSYYLASQNSTENRGISFHSASANATNGIEISHTPRTEYLAQAANQFSSIESTMLSNQKQPLALLLQIFSNHAHNLDQVLYPISLHFVNVRFPKGSIIYKKGDAPDGLYLVESGLIKSQAYDTKNNVKTIESIMPGGLLGELTTYTNTPRITTLICESEVVAWYLSKEKLDRLALEDPALTHKFTVMTLNFALQDIRTYSSKAFGLN</sequence>
<dbReference type="InterPro" id="IPR052706">
    <property type="entry name" value="Membrane-Transporter-like"/>
</dbReference>
<feature type="transmembrane region" description="Helical" evidence="9">
    <location>
        <begin position="342"/>
        <end position="363"/>
    </location>
</feature>